<dbReference type="AlphaFoldDB" id="A0A2L1UAE3"/>
<proteinExistence type="predicted"/>
<sequence length="50" mass="5927">MVSHQMMINLNLYKQSLYVPTKFSQKSDMEKILKQVVCIQLDTIQWLPLT</sequence>
<evidence type="ECO:0000313" key="2">
    <source>
        <dbReference type="Proteomes" id="UP000239833"/>
    </source>
</evidence>
<organism evidence="1 2">
    <name type="scientific">Paenibacillus larvae subsp. larvae</name>
    <dbReference type="NCBI Taxonomy" id="147375"/>
    <lineage>
        <taxon>Bacteria</taxon>
        <taxon>Bacillati</taxon>
        <taxon>Bacillota</taxon>
        <taxon>Bacilli</taxon>
        <taxon>Bacillales</taxon>
        <taxon>Paenibacillaceae</taxon>
        <taxon>Paenibacillus</taxon>
    </lineage>
</organism>
<name>A0A2L1UAE3_9BACL</name>
<reference evidence="2" key="1">
    <citation type="submission" date="2017-02" db="EMBL/GenBank/DDBJ databases">
        <title>Delineation of Paenibacillus larvae strains originating from foulbrood outbreaks.</title>
        <authorList>
            <person name="Beims H."/>
            <person name="Bunk B."/>
            <person name="Sproeer C."/>
            <person name="Mohr K.I."/>
            <person name="Pradella S."/>
            <person name="Guenther G."/>
            <person name="Rohde M."/>
            <person name="von der Ohe W."/>
            <person name="Steinert M."/>
        </authorList>
    </citation>
    <scope>NUCLEOTIDE SEQUENCE [LARGE SCALE GENOMIC DNA]</scope>
    <source>
        <strain evidence="2">Eric_III</strain>
    </source>
</reference>
<evidence type="ECO:0000313" key="1">
    <source>
        <dbReference type="EMBL" id="AVF25116.1"/>
    </source>
</evidence>
<dbReference type="Proteomes" id="UP000239833">
    <property type="component" value="Chromosome"/>
</dbReference>
<dbReference type="EMBL" id="CP019655">
    <property type="protein sequence ID" value="AVF25116.1"/>
    <property type="molecule type" value="Genomic_DNA"/>
</dbReference>
<gene>
    <name evidence="1" type="ORF">ERICIII_00909</name>
</gene>
<accession>A0A2L1UAE3</accession>
<protein>
    <submittedName>
        <fullName evidence="1">Uncharacterized protein</fullName>
    </submittedName>
</protein>